<protein>
    <submittedName>
        <fullName evidence="2">TNT domain-containing protein</fullName>
    </submittedName>
</protein>
<keyword evidence="3" id="KW-1185">Reference proteome</keyword>
<evidence type="ECO:0000313" key="2">
    <source>
        <dbReference type="EMBL" id="QOR70249.1"/>
    </source>
</evidence>
<dbReference type="GO" id="GO:0050135">
    <property type="term" value="F:NADP+ nucleosidase activity"/>
    <property type="evidence" value="ECO:0007669"/>
    <property type="project" value="InterPro"/>
</dbReference>
<organism evidence="2 3">
    <name type="scientific">Ruania alkalisoli</name>
    <dbReference type="NCBI Taxonomy" id="2779775"/>
    <lineage>
        <taxon>Bacteria</taxon>
        <taxon>Bacillati</taxon>
        <taxon>Actinomycetota</taxon>
        <taxon>Actinomycetes</taxon>
        <taxon>Micrococcales</taxon>
        <taxon>Ruaniaceae</taxon>
        <taxon>Ruania</taxon>
    </lineage>
</organism>
<dbReference type="AlphaFoldDB" id="A0A7M1SRP0"/>
<reference evidence="2 3" key="1">
    <citation type="submission" date="2020-10" db="EMBL/GenBank/DDBJ databases">
        <title>Haloactinobacterium sp. RN3S43, a bacterium isolated from saline soil.</title>
        <authorList>
            <person name="Sun J.-Q."/>
        </authorList>
    </citation>
    <scope>NUCLEOTIDE SEQUENCE [LARGE SCALE GENOMIC DNA]</scope>
    <source>
        <strain evidence="2 3">RN3S43</strain>
    </source>
</reference>
<dbReference type="EMBL" id="CP063169">
    <property type="protein sequence ID" value="QOR70249.1"/>
    <property type="molecule type" value="Genomic_DNA"/>
</dbReference>
<evidence type="ECO:0000313" key="3">
    <source>
        <dbReference type="Proteomes" id="UP000593758"/>
    </source>
</evidence>
<dbReference type="RefSeq" id="WP_193496934.1">
    <property type="nucleotide sequence ID" value="NZ_CP063169.1"/>
</dbReference>
<proteinExistence type="predicted"/>
<evidence type="ECO:0000259" key="1">
    <source>
        <dbReference type="Pfam" id="PF14021"/>
    </source>
</evidence>
<dbReference type="Proteomes" id="UP000593758">
    <property type="component" value="Chromosome"/>
</dbReference>
<name>A0A7M1SRP0_9MICO</name>
<gene>
    <name evidence="2" type="ORF">IM660_16820</name>
</gene>
<dbReference type="InterPro" id="IPR025331">
    <property type="entry name" value="TNT"/>
</dbReference>
<dbReference type="Pfam" id="PF14021">
    <property type="entry name" value="TNT"/>
    <property type="match status" value="1"/>
</dbReference>
<dbReference type="KEGG" id="halt:IM660_16820"/>
<dbReference type="SUPFAM" id="SSF160424">
    <property type="entry name" value="BH3703-like"/>
    <property type="match status" value="1"/>
</dbReference>
<dbReference type="InterPro" id="IPR036170">
    <property type="entry name" value="YezG-like_sf"/>
</dbReference>
<feature type="domain" description="TNT" evidence="1">
    <location>
        <begin position="282"/>
        <end position="372"/>
    </location>
</feature>
<sequence length="376" mass="40030">MDDLATHPIVAQVAAALLDAAGAGATAVHLEWSQAGTQHSGRAYALTGDRSRWVEVPAEVGAALRELRAATAEAGSGAWLSVVIVARPGGLAEVEANYDRRPYWNSTAASMLDAPAGIPVPDDRRWAADLRRFPRDREHVPAWLTPDEIAGEAVGQLRRGLDARGIPRAAVVLPGEPDDVRGVDESGEAHLPFEGTVEVVRYGARHYGLQIADYGQHALLGEYYSERAACDAAWAYLTAPMPAPVPIGQAELAARVQHAQPSMVELHRRVRAAGPGGIVTNLATGVPYDRIGAVDGLYFFVGGTSWEQRSLPPSARGPGAQVETFVAVRPVEVQAEIAPAWFGQPGGGLRFHVELPARSVRELIRSGVLQQVAITA</sequence>
<accession>A0A7M1SRP0</accession>